<feature type="signal peptide" evidence="1">
    <location>
        <begin position="1"/>
        <end position="27"/>
    </location>
</feature>
<evidence type="ECO:0000313" key="3">
    <source>
        <dbReference type="EMBL" id="KAL3767308.1"/>
    </source>
</evidence>
<gene>
    <name evidence="3" type="ORF">ACHAWU_006964</name>
</gene>
<feature type="domain" description="SET" evidence="2">
    <location>
        <begin position="135"/>
        <end position="382"/>
    </location>
</feature>
<sequence length="541" mass="59828">MKLVISSFMIAALAAASSSSNVAVVQAFVPPSAGIGIGCAAGAPSSRVNVVVAVSSLPTTTSAQQQQQQQQLHNPLKPLSMMISSTSYGTGDLIDVSEYSPRGDVYAMESWSTQYGVQKLDSIQLYTDDGSDYQLITTQSIPASSTVIYVPSNIVLSSNNVVNEFGGSLQQAENVLVQMDSGTQARLPLFRLMIKILAEYDAGSNSAYYPWLSALPKQFFNGVSMTEECFMCLPPYAGWLASNERKNYEFFAEALRKGYVPLSQETLYNEEVVRWAYNVALTRFVEVWEPSRQKLIAPMADMWWSVVGGDLRLEERERSPGKEGGSGRLGQLLPPVACASATARRELNHSAEPNCEITFDNQGNCAVQSLYDIPPNTPLTISLGDPTNPTPIFAQYGFLPNDCATIFCKAIHLDRQIKDLGYDYKDLLIQTQTGEIAPKVWDIFLYEMLQNNDPNSADAFYVACKTNDESTKQQYHDHYFQYTLDAIKNHVYSILGDVDQLSMQAQSYDLETHPRVPVIVAHNNLVRDTFTMTASLLEQMG</sequence>
<protein>
    <recommendedName>
        <fullName evidence="2">SET domain-containing protein</fullName>
    </recommendedName>
</protein>
<evidence type="ECO:0000256" key="1">
    <source>
        <dbReference type="SAM" id="SignalP"/>
    </source>
</evidence>
<evidence type="ECO:0000259" key="2">
    <source>
        <dbReference type="Pfam" id="PF00856"/>
    </source>
</evidence>
<dbReference type="Gene3D" id="2.170.270.10">
    <property type="entry name" value="SET domain"/>
    <property type="match status" value="1"/>
</dbReference>
<accession>A0ABD3MU34</accession>
<dbReference type="CDD" id="cd10527">
    <property type="entry name" value="SET_LSMT"/>
    <property type="match status" value="1"/>
</dbReference>
<proteinExistence type="predicted"/>
<dbReference type="EMBL" id="JALLBG020000076">
    <property type="protein sequence ID" value="KAL3767308.1"/>
    <property type="molecule type" value="Genomic_DNA"/>
</dbReference>
<dbReference type="InterPro" id="IPR001214">
    <property type="entry name" value="SET_dom"/>
</dbReference>
<dbReference type="PANTHER" id="PTHR13271:SF137">
    <property type="entry name" value="SET DOMAIN-CONTAINING PROTEIN"/>
    <property type="match status" value="1"/>
</dbReference>
<name>A0ABD3MU34_9STRA</name>
<dbReference type="InterPro" id="IPR050600">
    <property type="entry name" value="SETD3_SETD6_MTase"/>
</dbReference>
<dbReference type="InterPro" id="IPR046341">
    <property type="entry name" value="SET_dom_sf"/>
</dbReference>
<organism evidence="3 4">
    <name type="scientific">Discostella pseudostelligera</name>
    <dbReference type="NCBI Taxonomy" id="259834"/>
    <lineage>
        <taxon>Eukaryota</taxon>
        <taxon>Sar</taxon>
        <taxon>Stramenopiles</taxon>
        <taxon>Ochrophyta</taxon>
        <taxon>Bacillariophyta</taxon>
        <taxon>Coscinodiscophyceae</taxon>
        <taxon>Thalassiosirophycidae</taxon>
        <taxon>Stephanodiscales</taxon>
        <taxon>Stephanodiscaceae</taxon>
        <taxon>Discostella</taxon>
    </lineage>
</organism>
<dbReference type="AlphaFoldDB" id="A0ABD3MU34"/>
<dbReference type="PANTHER" id="PTHR13271">
    <property type="entry name" value="UNCHARACTERIZED PUTATIVE METHYLTRANSFERASE"/>
    <property type="match status" value="1"/>
</dbReference>
<dbReference type="Pfam" id="PF00856">
    <property type="entry name" value="SET"/>
    <property type="match status" value="1"/>
</dbReference>
<dbReference type="SUPFAM" id="SSF82199">
    <property type="entry name" value="SET domain"/>
    <property type="match status" value="1"/>
</dbReference>
<keyword evidence="1" id="KW-0732">Signal</keyword>
<dbReference type="Proteomes" id="UP001530293">
    <property type="component" value="Unassembled WGS sequence"/>
</dbReference>
<comment type="caution">
    <text evidence="3">The sequence shown here is derived from an EMBL/GenBank/DDBJ whole genome shotgun (WGS) entry which is preliminary data.</text>
</comment>
<keyword evidence="4" id="KW-1185">Reference proteome</keyword>
<reference evidence="3 4" key="1">
    <citation type="submission" date="2024-10" db="EMBL/GenBank/DDBJ databases">
        <title>Updated reference genomes for cyclostephanoid diatoms.</title>
        <authorList>
            <person name="Roberts W.R."/>
            <person name="Alverson A.J."/>
        </authorList>
    </citation>
    <scope>NUCLEOTIDE SEQUENCE [LARGE SCALE GENOMIC DNA]</scope>
    <source>
        <strain evidence="3 4">AJA232-27</strain>
    </source>
</reference>
<evidence type="ECO:0000313" key="4">
    <source>
        <dbReference type="Proteomes" id="UP001530293"/>
    </source>
</evidence>
<dbReference type="Gene3D" id="3.90.1410.10">
    <property type="entry name" value="set domain protein methyltransferase, domain 1"/>
    <property type="match status" value="1"/>
</dbReference>
<feature type="chain" id="PRO_5044851128" description="SET domain-containing protein" evidence="1">
    <location>
        <begin position="28"/>
        <end position="541"/>
    </location>
</feature>